<keyword evidence="1" id="KW-0902">Two-component regulatory system</keyword>
<dbReference type="RefSeq" id="WP_314204851.1">
    <property type="nucleotide sequence ID" value="NZ_JAVTLL010000022.1"/>
</dbReference>
<dbReference type="Proteomes" id="UP001257948">
    <property type="component" value="Unassembled WGS sequence"/>
</dbReference>
<feature type="domain" description="Bacterial transcriptional activator" evidence="2">
    <location>
        <begin position="101"/>
        <end position="234"/>
    </location>
</feature>
<dbReference type="PANTHER" id="PTHR35807:SF2">
    <property type="entry name" value="TRANSCRIPTIONAL ACTIVATOR DOMAIN"/>
    <property type="match status" value="1"/>
</dbReference>
<protein>
    <submittedName>
        <fullName evidence="3">Bacterial transcriptional activator domain-containing protein</fullName>
    </submittedName>
</protein>
<dbReference type="InterPro" id="IPR036388">
    <property type="entry name" value="WH-like_DNA-bd_sf"/>
</dbReference>
<comment type="caution">
    <text evidence="3">The sequence shown here is derived from an EMBL/GenBank/DDBJ whole genome shotgun (WGS) entry which is preliminary data.</text>
</comment>
<evidence type="ECO:0000259" key="2">
    <source>
        <dbReference type="SMART" id="SM01043"/>
    </source>
</evidence>
<evidence type="ECO:0000313" key="3">
    <source>
        <dbReference type="EMBL" id="MDT7844938.1"/>
    </source>
</evidence>
<dbReference type="PANTHER" id="PTHR35807">
    <property type="entry name" value="TRANSCRIPTIONAL REGULATOR REDD-RELATED"/>
    <property type="match status" value="1"/>
</dbReference>
<dbReference type="InterPro" id="IPR011990">
    <property type="entry name" value="TPR-like_helical_dom_sf"/>
</dbReference>
<organism evidence="3 4">
    <name type="scientific">Streptomyces justiciae</name>
    <dbReference type="NCBI Taxonomy" id="2780140"/>
    <lineage>
        <taxon>Bacteria</taxon>
        <taxon>Bacillati</taxon>
        <taxon>Actinomycetota</taxon>
        <taxon>Actinomycetes</taxon>
        <taxon>Kitasatosporales</taxon>
        <taxon>Streptomycetaceae</taxon>
        <taxon>Streptomyces</taxon>
    </lineage>
</organism>
<dbReference type="InterPro" id="IPR051677">
    <property type="entry name" value="AfsR-DnrI-RedD_regulator"/>
</dbReference>
<dbReference type="SUPFAM" id="SSF48452">
    <property type="entry name" value="TPR-like"/>
    <property type="match status" value="1"/>
</dbReference>
<evidence type="ECO:0000313" key="4">
    <source>
        <dbReference type="Proteomes" id="UP001257948"/>
    </source>
</evidence>
<evidence type="ECO:0000256" key="1">
    <source>
        <dbReference type="ARBA" id="ARBA00023012"/>
    </source>
</evidence>
<keyword evidence="4" id="KW-1185">Reference proteome</keyword>
<sequence>MTLIHTRPEAAMSLRLLDGFALEVEGRAHQVAPAAARLIAYLALRGSALTRSQVAGVLWGDRTEERAAACLRSAIWRANCGLEQPLVRAGRTTVALCPHRLDTRAAAAAAHDQFVGRPPVDPVVLGGNLLPGWDDEWVLVERERLRLLCLGGLERMAESLLVAGEYYRAIEAACAVLAADSLREAAYRIVIEAHAHLGNRAEALRQFKLCGTMLRRELGLDPGRELIAVVQRLLTESRVESRTDLPTSAV</sequence>
<name>A0ABU3M2I4_9ACTN</name>
<dbReference type="InterPro" id="IPR005158">
    <property type="entry name" value="BTAD"/>
</dbReference>
<dbReference type="EMBL" id="JAVTLL010000022">
    <property type="protein sequence ID" value="MDT7844938.1"/>
    <property type="molecule type" value="Genomic_DNA"/>
</dbReference>
<reference evidence="4" key="1">
    <citation type="submission" date="2023-07" db="EMBL/GenBank/DDBJ databases">
        <title>Draft genome sequence of the endophytic actinobacterium Streptomyces justiciae WPN32, a potential antibiotic producer.</title>
        <authorList>
            <person name="Yasawong M."/>
            <person name="Pana W."/>
            <person name="Ganta P."/>
            <person name="Santapan N."/>
            <person name="Songngamsuk T."/>
            <person name="Phatcharaharikarn M."/>
            <person name="Kerdtoob S."/>
            <person name="Nantapong N."/>
        </authorList>
    </citation>
    <scope>NUCLEOTIDE SEQUENCE [LARGE SCALE GENOMIC DNA]</scope>
    <source>
        <strain evidence="4">WPN32</strain>
    </source>
</reference>
<dbReference type="Pfam" id="PF03704">
    <property type="entry name" value="BTAD"/>
    <property type="match status" value="1"/>
</dbReference>
<accession>A0ABU3M2I4</accession>
<dbReference type="Gene3D" id="1.10.10.10">
    <property type="entry name" value="Winged helix-like DNA-binding domain superfamily/Winged helix DNA-binding domain"/>
    <property type="match status" value="1"/>
</dbReference>
<proteinExistence type="predicted"/>
<dbReference type="Gene3D" id="1.25.40.10">
    <property type="entry name" value="Tetratricopeptide repeat domain"/>
    <property type="match status" value="1"/>
</dbReference>
<gene>
    <name evidence="3" type="ORF">RQC66_29890</name>
</gene>
<dbReference type="SMART" id="SM01043">
    <property type="entry name" value="BTAD"/>
    <property type="match status" value="1"/>
</dbReference>